<sequence length="85" mass="9597">METHLLPFPCGPTHSCRCLYWRGCYPPRGASTSPAPVSVPFRAVGRWADRHRAAQRTPWLLRIGPDGRVTTGAFLYRPSEDWNTS</sequence>
<name>A0ABV5G576_9MICC</name>
<keyword evidence="2" id="KW-1185">Reference proteome</keyword>
<protein>
    <submittedName>
        <fullName evidence="1">Uncharacterized protein</fullName>
    </submittedName>
</protein>
<accession>A0ABV5G576</accession>
<evidence type="ECO:0000313" key="1">
    <source>
        <dbReference type="EMBL" id="MFB9074099.1"/>
    </source>
</evidence>
<evidence type="ECO:0000313" key="2">
    <source>
        <dbReference type="Proteomes" id="UP001589575"/>
    </source>
</evidence>
<dbReference type="EMBL" id="JBHMFI010000002">
    <property type="protein sequence ID" value="MFB9074099.1"/>
    <property type="molecule type" value="Genomic_DNA"/>
</dbReference>
<organism evidence="1 2">
    <name type="scientific">Citricoccus parietis</name>
    <dbReference type="NCBI Taxonomy" id="592307"/>
    <lineage>
        <taxon>Bacteria</taxon>
        <taxon>Bacillati</taxon>
        <taxon>Actinomycetota</taxon>
        <taxon>Actinomycetes</taxon>
        <taxon>Micrococcales</taxon>
        <taxon>Micrococcaceae</taxon>
        <taxon>Citricoccus</taxon>
    </lineage>
</organism>
<gene>
    <name evidence="1" type="ORF">ACFFX0_24040</name>
</gene>
<dbReference type="Proteomes" id="UP001589575">
    <property type="component" value="Unassembled WGS sequence"/>
</dbReference>
<comment type="caution">
    <text evidence="1">The sequence shown here is derived from an EMBL/GenBank/DDBJ whole genome shotgun (WGS) entry which is preliminary data.</text>
</comment>
<proteinExistence type="predicted"/>
<reference evidence="1 2" key="1">
    <citation type="submission" date="2024-09" db="EMBL/GenBank/DDBJ databases">
        <authorList>
            <person name="Sun Q."/>
            <person name="Mori K."/>
        </authorList>
    </citation>
    <scope>NUCLEOTIDE SEQUENCE [LARGE SCALE GENOMIC DNA]</scope>
    <source>
        <strain evidence="1 2">CCM 7609</strain>
    </source>
</reference>